<evidence type="ECO:0000256" key="3">
    <source>
        <dbReference type="ARBA" id="ARBA00006171"/>
    </source>
</evidence>
<dbReference type="InterPro" id="IPR023214">
    <property type="entry name" value="HAD_sf"/>
</dbReference>
<protein>
    <recommendedName>
        <fullName evidence="4">phosphoglycolate phosphatase</fullName>
        <ecNumber evidence="4">3.1.3.18</ecNumber>
    </recommendedName>
</protein>
<evidence type="ECO:0000313" key="6">
    <source>
        <dbReference type="Proteomes" id="UP000005801"/>
    </source>
</evidence>
<dbReference type="SFLD" id="SFLDS00003">
    <property type="entry name" value="Haloacid_Dehalogenase"/>
    <property type="match status" value="1"/>
</dbReference>
<dbReference type="eggNOG" id="COG0546">
    <property type="taxonomic scope" value="Bacteria"/>
</dbReference>
<keyword evidence="5" id="KW-0378">Hydrolase</keyword>
<comment type="caution">
    <text evidence="5">The sequence shown here is derived from an EMBL/GenBank/DDBJ whole genome shotgun (WGS) entry which is preliminary data.</text>
</comment>
<dbReference type="PANTHER" id="PTHR43434">
    <property type="entry name" value="PHOSPHOGLYCOLATE PHOSPHATASE"/>
    <property type="match status" value="1"/>
</dbReference>
<dbReference type="InterPro" id="IPR036412">
    <property type="entry name" value="HAD-like_sf"/>
</dbReference>
<sequence>MVYPVLIFDLDDTLIESFPEYVRLHQRIAGDLGWRRPSAAELVHYGPTWEDTLARLWPGTSLDPFMARYEQLADDHSYPHIPGVPAALEGLRERGHSLWIVTKRSRKRLAQRMGQAGLRPGLFEGIFAYEDQPANKPDPRCFEPVWDALGRHGRGRALYVGDREDDHTAAAAAGLTFIGVRTGPEHFATREAASAKAPAPSFLDRVEHVLETAAELPQWLASQRPS</sequence>
<dbReference type="RefSeq" id="WP_006972051.1">
    <property type="nucleotide sequence ID" value="NZ_ABCS01000026.1"/>
</dbReference>
<reference evidence="5 6" key="1">
    <citation type="submission" date="2007-06" db="EMBL/GenBank/DDBJ databases">
        <authorList>
            <person name="Shimkets L."/>
            <person name="Ferriera S."/>
            <person name="Johnson J."/>
            <person name="Kravitz S."/>
            <person name="Beeson K."/>
            <person name="Sutton G."/>
            <person name="Rogers Y.-H."/>
            <person name="Friedman R."/>
            <person name="Frazier M."/>
            <person name="Venter J.C."/>
        </authorList>
    </citation>
    <scope>NUCLEOTIDE SEQUENCE [LARGE SCALE GENOMIC DNA]</scope>
    <source>
        <strain evidence="5 6">SIR-1</strain>
    </source>
</reference>
<comment type="catalytic activity">
    <reaction evidence="1">
        <text>2-phosphoglycolate + H2O = glycolate + phosphate</text>
        <dbReference type="Rhea" id="RHEA:14369"/>
        <dbReference type="ChEBI" id="CHEBI:15377"/>
        <dbReference type="ChEBI" id="CHEBI:29805"/>
        <dbReference type="ChEBI" id="CHEBI:43474"/>
        <dbReference type="ChEBI" id="CHEBI:58033"/>
        <dbReference type="EC" id="3.1.3.18"/>
    </reaction>
</comment>
<gene>
    <name evidence="5" type="ORF">PPSIR1_32582</name>
</gene>
<dbReference type="EC" id="3.1.3.18" evidence="4"/>
<organism evidence="5 6">
    <name type="scientific">Plesiocystis pacifica SIR-1</name>
    <dbReference type="NCBI Taxonomy" id="391625"/>
    <lineage>
        <taxon>Bacteria</taxon>
        <taxon>Pseudomonadati</taxon>
        <taxon>Myxococcota</taxon>
        <taxon>Polyangia</taxon>
        <taxon>Nannocystales</taxon>
        <taxon>Nannocystaceae</taxon>
        <taxon>Plesiocystis</taxon>
    </lineage>
</organism>
<dbReference type="GO" id="GO:0005829">
    <property type="term" value="C:cytosol"/>
    <property type="evidence" value="ECO:0007669"/>
    <property type="project" value="TreeGrafter"/>
</dbReference>
<dbReference type="AlphaFoldDB" id="A6G5Q2"/>
<evidence type="ECO:0000256" key="4">
    <source>
        <dbReference type="ARBA" id="ARBA00013078"/>
    </source>
</evidence>
<dbReference type="Gene3D" id="1.10.150.240">
    <property type="entry name" value="Putative phosphatase, domain 2"/>
    <property type="match status" value="1"/>
</dbReference>
<dbReference type="InterPro" id="IPR041492">
    <property type="entry name" value="HAD_2"/>
</dbReference>
<dbReference type="Gene3D" id="3.40.50.1000">
    <property type="entry name" value="HAD superfamily/HAD-like"/>
    <property type="match status" value="1"/>
</dbReference>
<dbReference type="GO" id="GO:0008967">
    <property type="term" value="F:phosphoglycolate phosphatase activity"/>
    <property type="evidence" value="ECO:0007669"/>
    <property type="project" value="UniProtKB-EC"/>
</dbReference>
<dbReference type="InterPro" id="IPR023198">
    <property type="entry name" value="PGP-like_dom2"/>
</dbReference>
<name>A6G5Q2_9BACT</name>
<dbReference type="STRING" id="391625.PPSIR1_32582"/>
<evidence type="ECO:0000313" key="5">
    <source>
        <dbReference type="EMBL" id="EDM78833.1"/>
    </source>
</evidence>
<dbReference type="Pfam" id="PF13419">
    <property type="entry name" value="HAD_2"/>
    <property type="match status" value="1"/>
</dbReference>
<dbReference type="InterPro" id="IPR050155">
    <property type="entry name" value="HAD-like_hydrolase_sf"/>
</dbReference>
<keyword evidence="6" id="KW-1185">Reference proteome</keyword>
<dbReference type="SFLD" id="SFLDG01129">
    <property type="entry name" value="C1.5:_HAD__Beta-PGM__Phosphata"/>
    <property type="match status" value="1"/>
</dbReference>
<dbReference type="OrthoDB" id="9792518at2"/>
<evidence type="ECO:0000256" key="2">
    <source>
        <dbReference type="ARBA" id="ARBA00004818"/>
    </source>
</evidence>
<accession>A6G5Q2</accession>
<dbReference type="EMBL" id="ABCS01000026">
    <property type="protein sequence ID" value="EDM78833.1"/>
    <property type="molecule type" value="Genomic_DNA"/>
</dbReference>
<dbReference type="PANTHER" id="PTHR43434:SF1">
    <property type="entry name" value="PHOSPHOGLYCOLATE PHOSPHATASE"/>
    <property type="match status" value="1"/>
</dbReference>
<dbReference type="GO" id="GO:0006281">
    <property type="term" value="P:DNA repair"/>
    <property type="evidence" value="ECO:0007669"/>
    <property type="project" value="TreeGrafter"/>
</dbReference>
<proteinExistence type="inferred from homology"/>
<comment type="similarity">
    <text evidence="3">Belongs to the HAD-like hydrolase superfamily. CbbY/CbbZ/Gph/YieH family.</text>
</comment>
<comment type="pathway">
    <text evidence="2">Organic acid metabolism; glycolate biosynthesis; glycolate from 2-phosphoglycolate: step 1/1.</text>
</comment>
<dbReference type="Proteomes" id="UP000005801">
    <property type="component" value="Unassembled WGS sequence"/>
</dbReference>
<dbReference type="SUPFAM" id="SSF56784">
    <property type="entry name" value="HAD-like"/>
    <property type="match status" value="1"/>
</dbReference>
<evidence type="ECO:0000256" key="1">
    <source>
        <dbReference type="ARBA" id="ARBA00000830"/>
    </source>
</evidence>